<dbReference type="Proteomes" id="UP000683360">
    <property type="component" value="Unassembled WGS sequence"/>
</dbReference>
<protein>
    <submittedName>
        <fullName evidence="1">Uncharacterized protein</fullName>
    </submittedName>
</protein>
<accession>A0A8S3QJD5</accession>
<evidence type="ECO:0000313" key="1">
    <source>
        <dbReference type="EMBL" id="CAG2196882.1"/>
    </source>
</evidence>
<dbReference type="Pfam" id="PF02389">
    <property type="entry name" value="Cornifin"/>
    <property type="match status" value="1"/>
</dbReference>
<dbReference type="OrthoDB" id="447516at2759"/>
<organism evidence="1 2">
    <name type="scientific">Mytilus edulis</name>
    <name type="common">Blue mussel</name>
    <dbReference type="NCBI Taxonomy" id="6550"/>
    <lineage>
        <taxon>Eukaryota</taxon>
        <taxon>Metazoa</taxon>
        <taxon>Spiralia</taxon>
        <taxon>Lophotrochozoa</taxon>
        <taxon>Mollusca</taxon>
        <taxon>Bivalvia</taxon>
        <taxon>Autobranchia</taxon>
        <taxon>Pteriomorphia</taxon>
        <taxon>Mytilida</taxon>
        <taxon>Mytiloidea</taxon>
        <taxon>Mytilidae</taxon>
        <taxon>Mytilinae</taxon>
        <taxon>Mytilus</taxon>
    </lineage>
</organism>
<evidence type="ECO:0000313" key="2">
    <source>
        <dbReference type="Proteomes" id="UP000683360"/>
    </source>
</evidence>
<sequence length="209" mass="22742">MYVQNGDGIDLGKDIKDENISHSQWTHNGKTVTSQETGMTKIKIKNALKSDAGLYVCTFGPNTMRLKYQLIVDGSKIKKANLDASMPKYWDSGIPMYLDAGIPIYLDAGIPKYPDAGIPKYPDAGIPKYPDAGIPKYPDAGIPKYLDAGIHKCPDAGISKCPDAGIPKYPDAGIPKYLDAGIPKILGFWYHNHSDIPFSLCHTNLNAAS</sequence>
<reference evidence="1" key="1">
    <citation type="submission" date="2021-03" db="EMBL/GenBank/DDBJ databases">
        <authorList>
            <person name="Bekaert M."/>
        </authorList>
    </citation>
    <scope>NUCLEOTIDE SEQUENCE</scope>
</reference>
<proteinExistence type="predicted"/>
<dbReference type="SUPFAM" id="SSF48726">
    <property type="entry name" value="Immunoglobulin"/>
    <property type="match status" value="1"/>
</dbReference>
<dbReference type="InterPro" id="IPR013783">
    <property type="entry name" value="Ig-like_fold"/>
</dbReference>
<dbReference type="EMBL" id="CAJPWZ010000580">
    <property type="protein sequence ID" value="CAG2196882.1"/>
    <property type="molecule type" value="Genomic_DNA"/>
</dbReference>
<dbReference type="AlphaFoldDB" id="A0A8S3QJD5"/>
<comment type="caution">
    <text evidence="1">The sequence shown here is derived from an EMBL/GenBank/DDBJ whole genome shotgun (WGS) entry which is preliminary data.</text>
</comment>
<dbReference type="InterPro" id="IPR036179">
    <property type="entry name" value="Ig-like_dom_sf"/>
</dbReference>
<dbReference type="Gene3D" id="2.60.40.10">
    <property type="entry name" value="Immunoglobulins"/>
    <property type="match status" value="1"/>
</dbReference>
<name>A0A8S3QJD5_MYTED</name>
<keyword evidence="2" id="KW-1185">Reference proteome</keyword>
<gene>
    <name evidence="1" type="ORF">MEDL_11745</name>
</gene>